<dbReference type="SUPFAM" id="SSF46934">
    <property type="entry name" value="UBA-like"/>
    <property type="match status" value="1"/>
</dbReference>
<feature type="compositionally biased region" description="Basic and acidic residues" evidence="1">
    <location>
        <begin position="300"/>
        <end position="309"/>
    </location>
</feature>
<feature type="region of interest" description="Disordered" evidence="1">
    <location>
        <begin position="510"/>
        <end position="549"/>
    </location>
</feature>
<sequence>MAFVEQMRHAELTDFNAAIKIKNYKPKRNPLLAEETARSQKAKVLAPPAASAPAAPFEPDESVITQLSDMGFNRDHVIEGMFVDFGDGHVSLTAQQQMAFVEQMRHAELTDFNAAIKIKNYKPKRNPLLAEETARSQKAKVLVRKMPPKRTLIGGNFVLMEDMCTARRTDVKQRTKKREQEDAKDKQEYEQFKAQAKKEFEETRRESAVGNNQGESARLSTARSRLEAVQRSVRGENSQPQFSPSVSNRSFGRTSRPQTAGARSSRSTARSDYNSYRGQPEVEEEYGNSNNGLVESYFEQARDTARDTGRQSQRSSRSARPQSAAPRSQRSERSDVRVEETRNERKARPSTSRPIKNKKMARSSTLKKLALTKPHYAAAMRAERAEQYLDERERKRAEATKAHVARPEVKPKKNNRPSTAPSSRKPPKNPAEVGIPDGGNYKSTTAYKYNEYGASQLPAPWATHYHVFEKFPEPVLSERSQKERMLQTKMMEIQAQLKAVEDELEERRRERISVESKTNNKTRKAVGLPPHKKKMMVGSKKVSKKAPSNTVTISKSARAFIDKL</sequence>
<feature type="domain" description="UBA" evidence="2">
    <location>
        <begin position="58"/>
        <end position="81"/>
    </location>
</feature>
<accession>A0A9W7BEP6</accession>
<feature type="compositionally biased region" description="Low complexity" evidence="1">
    <location>
        <begin position="310"/>
        <end position="328"/>
    </location>
</feature>
<evidence type="ECO:0000313" key="4">
    <source>
        <dbReference type="Proteomes" id="UP001162640"/>
    </source>
</evidence>
<evidence type="ECO:0000313" key="3">
    <source>
        <dbReference type="EMBL" id="GMH89052.1"/>
    </source>
</evidence>
<feature type="region of interest" description="Disordered" evidence="1">
    <location>
        <begin position="388"/>
        <end position="440"/>
    </location>
</feature>
<reference evidence="4" key="1">
    <citation type="journal article" date="2023" name="Commun. Biol.">
        <title>Genome analysis of Parmales, the sister group of diatoms, reveals the evolutionary specialization of diatoms from phago-mixotrophs to photoautotrophs.</title>
        <authorList>
            <person name="Ban H."/>
            <person name="Sato S."/>
            <person name="Yoshikawa S."/>
            <person name="Yamada K."/>
            <person name="Nakamura Y."/>
            <person name="Ichinomiya M."/>
            <person name="Sato N."/>
            <person name="Blanc-Mathieu R."/>
            <person name="Endo H."/>
            <person name="Kuwata A."/>
            <person name="Ogata H."/>
        </authorList>
    </citation>
    <scope>NUCLEOTIDE SEQUENCE [LARGE SCALE GENOMIC DNA]</scope>
</reference>
<dbReference type="InterPro" id="IPR015940">
    <property type="entry name" value="UBA"/>
</dbReference>
<comment type="caution">
    <text evidence="3">The sequence shown here is derived from an EMBL/GenBank/DDBJ whole genome shotgun (WGS) entry which is preliminary data.</text>
</comment>
<feature type="compositionally biased region" description="Basic residues" evidence="1">
    <location>
        <begin position="520"/>
        <end position="535"/>
    </location>
</feature>
<name>A0A9W7BEP6_9STRA</name>
<evidence type="ECO:0000256" key="1">
    <source>
        <dbReference type="SAM" id="MobiDB-lite"/>
    </source>
</evidence>
<feature type="compositionally biased region" description="Polar residues" evidence="1">
    <location>
        <begin position="209"/>
        <end position="223"/>
    </location>
</feature>
<feature type="compositionally biased region" description="Low complexity" evidence="1">
    <location>
        <begin position="259"/>
        <end position="271"/>
    </location>
</feature>
<feature type="compositionally biased region" description="Polar residues" evidence="1">
    <location>
        <begin position="235"/>
        <end position="258"/>
    </location>
</feature>
<proteinExistence type="predicted"/>
<dbReference type="InterPro" id="IPR009060">
    <property type="entry name" value="UBA-like_sf"/>
</dbReference>
<protein>
    <recommendedName>
        <fullName evidence="2">UBA domain-containing protein</fullName>
    </recommendedName>
</protein>
<feature type="compositionally biased region" description="Basic and acidic residues" evidence="1">
    <location>
        <begin position="168"/>
        <end position="207"/>
    </location>
</feature>
<evidence type="ECO:0000259" key="2">
    <source>
        <dbReference type="PROSITE" id="PS50030"/>
    </source>
</evidence>
<gene>
    <name evidence="3" type="ORF">TL16_g11339</name>
</gene>
<feature type="region of interest" description="Disordered" evidence="1">
    <location>
        <begin position="168"/>
        <end position="372"/>
    </location>
</feature>
<dbReference type="EMBL" id="BLQM01000423">
    <property type="protein sequence ID" value="GMH89052.1"/>
    <property type="molecule type" value="Genomic_DNA"/>
</dbReference>
<dbReference type="Proteomes" id="UP001162640">
    <property type="component" value="Unassembled WGS sequence"/>
</dbReference>
<dbReference type="AlphaFoldDB" id="A0A9W7BEP6"/>
<organism evidence="3 4">
    <name type="scientific">Triparma laevis f. inornata</name>
    <dbReference type="NCBI Taxonomy" id="1714386"/>
    <lineage>
        <taxon>Eukaryota</taxon>
        <taxon>Sar</taxon>
        <taxon>Stramenopiles</taxon>
        <taxon>Ochrophyta</taxon>
        <taxon>Bolidophyceae</taxon>
        <taxon>Parmales</taxon>
        <taxon>Triparmaceae</taxon>
        <taxon>Triparma</taxon>
    </lineage>
</organism>
<dbReference type="PROSITE" id="PS50030">
    <property type="entry name" value="UBA"/>
    <property type="match status" value="1"/>
</dbReference>
<feature type="compositionally biased region" description="Basic and acidic residues" evidence="1">
    <location>
        <begin position="388"/>
        <end position="411"/>
    </location>
</feature>
<feature type="compositionally biased region" description="Basic and acidic residues" evidence="1">
    <location>
        <begin position="329"/>
        <end position="347"/>
    </location>
</feature>